<dbReference type="AlphaFoldDB" id="A0AAD4ZJP2"/>
<comment type="caution">
    <text evidence="2">The sequence shown here is derived from an EMBL/GenBank/DDBJ whole genome shotgun (WGS) entry which is preliminary data.</text>
</comment>
<dbReference type="Proteomes" id="UP001054821">
    <property type="component" value="Chromosome 1"/>
</dbReference>
<dbReference type="EMBL" id="JAJFAZ020000001">
    <property type="protein sequence ID" value="KAI5348400.1"/>
    <property type="molecule type" value="Genomic_DNA"/>
</dbReference>
<gene>
    <name evidence="2" type="ORF">L3X38_001287</name>
</gene>
<keyword evidence="3" id="KW-1185">Reference proteome</keyword>
<sequence length="149" mass="17048">MKHMIKFDLDLVKLLKNFDPATKSFKFGTKSFKITDDAMTEILGLLNEGKFAKLDNERYTSTFRIRHFGKAKPSKVLVEEEIHTAIALTKKSLKQKPKTKTKKTTKKSKGHHATTLHIHTSQEGRPLLSFPRQGNITLLFIINKQTEVI</sequence>
<evidence type="ECO:0000313" key="3">
    <source>
        <dbReference type="Proteomes" id="UP001054821"/>
    </source>
</evidence>
<accession>A0AAD4ZJP2</accession>
<organism evidence="2 3">
    <name type="scientific">Prunus dulcis</name>
    <name type="common">Almond</name>
    <name type="synonym">Amygdalus dulcis</name>
    <dbReference type="NCBI Taxonomy" id="3755"/>
    <lineage>
        <taxon>Eukaryota</taxon>
        <taxon>Viridiplantae</taxon>
        <taxon>Streptophyta</taxon>
        <taxon>Embryophyta</taxon>
        <taxon>Tracheophyta</taxon>
        <taxon>Spermatophyta</taxon>
        <taxon>Magnoliopsida</taxon>
        <taxon>eudicotyledons</taxon>
        <taxon>Gunneridae</taxon>
        <taxon>Pentapetalae</taxon>
        <taxon>rosids</taxon>
        <taxon>fabids</taxon>
        <taxon>Rosales</taxon>
        <taxon>Rosaceae</taxon>
        <taxon>Amygdaloideae</taxon>
        <taxon>Amygdaleae</taxon>
        <taxon>Prunus</taxon>
    </lineage>
</organism>
<name>A0AAD4ZJP2_PRUDU</name>
<evidence type="ECO:0000256" key="1">
    <source>
        <dbReference type="SAM" id="MobiDB-lite"/>
    </source>
</evidence>
<proteinExistence type="predicted"/>
<evidence type="ECO:0000313" key="2">
    <source>
        <dbReference type="EMBL" id="KAI5348400.1"/>
    </source>
</evidence>
<protein>
    <submittedName>
        <fullName evidence="2">Uncharacterized protein</fullName>
    </submittedName>
</protein>
<reference evidence="2 3" key="1">
    <citation type="journal article" date="2022" name="G3 (Bethesda)">
        <title>Whole-genome sequence and methylome profiling of the almond [Prunus dulcis (Mill.) D.A. Webb] cultivar 'Nonpareil'.</title>
        <authorList>
            <person name="D'Amico-Willman K.M."/>
            <person name="Ouma W.Z."/>
            <person name="Meulia T."/>
            <person name="Sideli G.M."/>
            <person name="Gradziel T.M."/>
            <person name="Fresnedo-Ramirez J."/>
        </authorList>
    </citation>
    <scope>NUCLEOTIDE SEQUENCE [LARGE SCALE GENOMIC DNA]</scope>
    <source>
        <strain evidence="2">Clone GOH B32 T37-40</strain>
    </source>
</reference>
<feature type="region of interest" description="Disordered" evidence="1">
    <location>
        <begin position="93"/>
        <end position="114"/>
    </location>
</feature>